<dbReference type="GO" id="GO:0009432">
    <property type="term" value="P:SOS response"/>
    <property type="evidence" value="ECO:0007669"/>
    <property type="project" value="TreeGrafter"/>
</dbReference>
<evidence type="ECO:0000256" key="2">
    <source>
        <dbReference type="HAMAP-Rule" id="MF_01113"/>
    </source>
</evidence>
<keyword evidence="2" id="KW-0460">Magnesium</keyword>
<dbReference type="Pfam" id="PF11799">
    <property type="entry name" value="IMS_C"/>
    <property type="match status" value="1"/>
</dbReference>
<dbReference type="PANTHER" id="PTHR11076:SF33">
    <property type="entry name" value="DNA POLYMERASE KAPPA"/>
    <property type="match status" value="1"/>
</dbReference>
<keyword evidence="2" id="KW-0479">Metal-binding</keyword>
<accession>A0A249SNB8</accession>
<dbReference type="GO" id="GO:0003684">
    <property type="term" value="F:damaged DNA binding"/>
    <property type="evidence" value="ECO:0007669"/>
    <property type="project" value="InterPro"/>
</dbReference>
<feature type="active site" evidence="2">
    <location>
        <position position="107"/>
    </location>
</feature>
<feature type="site" description="Substrate discrimination" evidence="2">
    <location>
        <position position="15"/>
    </location>
</feature>
<reference evidence="4 5" key="1">
    <citation type="submission" date="2017-08" db="EMBL/GenBank/DDBJ databases">
        <title>Complete Genome Sequence of Mesoplasma chauliocola.</title>
        <authorList>
            <person name="Knight T.F.Jr."/>
            <person name="Citino T."/>
        </authorList>
    </citation>
    <scope>NUCLEOTIDE SEQUENCE [LARGE SCALE GENOMIC DNA]</scope>
    <source>
        <strain evidence="4 5">CHPA-2</strain>
    </source>
</reference>
<dbReference type="SUPFAM" id="SSF56672">
    <property type="entry name" value="DNA/RNA polymerases"/>
    <property type="match status" value="1"/>
</dbReference>
<dbReference type="Gene3D" id="3.30.70.270">
    <property type="match status" value="1"/>
</dbReference>
<dbReference type="Gene3D" id="1.10.150.20">
    <property type="entry name" value="5' to 3' exonuclease, C-terminal subdomain"/>
    <property type="match status" value="1"/>
</dbReference>
<protein>
    <recommendedName>
        <fullName evidence="2">DNA polymerase IV</fullName>
        <shortName evidence="2">Pol IV</shortName>
        <ecNumber evidence="2">2.7.7.7</ecNumber>
    </recommendedName>
</protein>
<dbReference type="InterPro" id="IPR022880">
    <property type="entry name" value="DNApol_IV"/>
</dbReference>
<comment type="similarity">
    <text evidence="1 2">Belongs to the DNA polymerase type-Y family.</text>
</comment>
<dbReference type="HAMAP" id="MF_01113">
    <property type="entry name" value="DNApol_IV"/>
    <property type="match status" value="1"/>
</dbReference>
<dbReference type="GO" id="GO:0006281">
    <property type="term" value="P:DNA repair"/>
    <property type="evidence" value="ECO:0007669"/>
    <property type="project" value="UniProtKB-UniRule"/>
</dbReference>
<comment type="subunit">
    <text evidence="2">Monomer.</text>
</comment>
<proteinExistence type="inferred from homology"/>
<dbReference type="EMBL" id="CP023173">
    <property type="protein sequence ID" value="ASZ09093.1"/>
    <property type="molecule type" value="Genomic_DNA"/>
</dbReference>
<sequence>MKEKIILHLDMDAFFASCEQAHDKTLKNKPVVVARDNDRSIIVAASYDARKYGIKTGMPIFMAKQLAYGELIIKTGNRELYEEYSENIFNLIKEEFTYKVEVLGIDECFIDVTEIWKKYGNVNNLCLAMQAAVYQLTGLTCSIGASFTKLFAKMGSDMKKPNGITIITKENYKTLIWNKPIEDVIGVGSSGLEKMHNLNVKTVNDFIKLDEKVITEKFGLVGYKLFEKLNGINNNKINYWDNSLKSVSKEKTFDNKNVSIEEIEEILFNLTQKVVKKLQENQTLAKTVQLSIKFYNTDINFEKKEHKKRKSYSESFIEYTDNLEKIYSKVKTLLDDIYDGEKISLIGIGVSNLIESKDLVKQQSLENIVL</sequence>
<keyword evidence="2" id="KW-0235">DNA replication</keyword>
<feature type="domain" description="UmuC" evidence="3">
    <location>
        <begin position="6"/>
        <end position="188"/>
    </location>
</feature>
<dbReference type="GO" id="GO:0006261">
    <property type="term" value="P:DNA-templated DNA replication"/>
    <property type="evidence" value="ECO:0007669"/>
    <property type="project" value="UniProtKB-UniRule"/>
</dbReference>
<dbReference type="InterPro" id="IPR050116">
    <property type="entry name" value="DNA_polymerase-Y"/>
</dbReference>
<dbReference type="STRING" id="1336232.GCA_000518825_00323"/>
<keyword evidence="2" id="KW-0515">Mutator protein</keyword>
<comment type="catalytic activity">
    <reaction evidence="2">
        <text>DNA(n) + a 2'-deoxyribonucleoside 5'-triphosphate = DNA(n+1) + diphosphate</text>
        <dbReference type="Rhea" id="RHEA:22508"/>
        <dbReference type="Rhea" id="RHEA-COMP:17339"/>
        <dbReference type="Rhea" id="RHEA-COMP:17340"/>
        <dbReference type="ChEBI" id="CHEBI:33019"/>
        <dbReference type="ChEBI" id="CHEBI:61560"/>
        <dbReference type="ChEBI" id="CHEBI:173112"/>
        <dbReference type="EC" id="2.7.7.7"/>
    </reaction>
</comment>
<dbReference type="GO" id="GO:0000287">
    <property type="term" value="F:magnesium ion binding"/>
    <property type="evidence" value="ECO:0007669"/>
    <property type="project" value="UniProtKB-UniRule"/>
</dbReference>
<dbReference type="SUPFAM" id="SSF100879">
    <property type="entry name" value="Lesion bypass DNA polymerase (Y-family), little finger domain"/>
    <property type="match status" value="1"/>
</dbReference>
<keyword evidence="2" id="KW-0234">DNA repair</keyword>
<keyword evidence="2" id="KW-0238">DNA-binding</keyword>
<dbReference type="Gene3D" id="3.40.1170.60">
    <property type="match status" value="1"/>
</dbReference>
<keyword evidence="5" id="KW-1185">Reference proteome</keyword>
<dbReference type="Pfam" id="PF00817">
    <property type="entry name" value="IMS"/>
    <property type="match status" value="1"/>
</dbReference>
<dbReference type="CDD" id="cd03586">
    <property type="entry name" value="PolY_Pol_IV_kappa"/>
    <property type="match status" value="1"/>
</dbReference>
<dbReference type="RefSeq" id="WP_027875352.1">
    <property type="nucleotide sequence ID" value="NZ_CP023173.1"/>
</dbReference>
<dbReference type="PROSITE" id="PS50173">
    <property type="entry name" value="UMUC"/>
    <property type="match status" value="1"/>
</dbReference>
<dbReference type="GO" id="GO:0003887">
    <property type="term" value="F:DNA-directed DNA polymerase activity"/>
    <property type="evidence" value="ECO:0007669"/>
    <property type="project" value="UniProtKB-UniRule"/>
</dbReference>
<feature type="binding site" evidence="2">
    <location>
        <position position="10"/>
    </location>
    <ligand>
        <name>Mg(2+)</name>
        <dbReference type="ChEBI" id="CHEBI:18420"/>
    </ligand>
</feature>
<dbReference type="Proteomes" id="UP000232229">
    <property type="component" value="Chromosome"/>
</dbReference>
<comment type="cofactor">
    <cofactor evidence="2">
        <name>Mg(2+)</name>
        <dbReference type="ChEBI" id="CHEBI:18420"/>
    </cofactor>
    <text evidence="2">Binds 2 magnesium ions per subunit.</text>
</comment>
<dbReference type="KEGG" id="mchc:CK556_01825"/>
<dbReference type="PANTHER" id="PTHR11076">
    <property type="entry name" value="DNA REPAIR POLYMERASE UMUC / TRANSFERASE FAMILY MEMBER"/>
    <property type="match status" value="1"/>
</dbReference>
<dbReference type="EC" id="2.7.7.7" evidence="2"/>
<comment type="subcellular location">
    <subcellularLocation>
        <location evidence="2">Cytoplasm</location>
    </subcellularLocation>
</comment>
<dbReference type="InterPro" id="IPR043128">
    <property type="entry name" value="Rev_trsase/Diguanyl_cyclase"/>
</dbReference>
<comment type="function">
    <text evidence="2">Poorly processive, error-prone DNA polymerase involved in untargeted mutagenesis. Copies undamaged DNA at stalled replication forks, which arise in vivo from mismatched or misaligned primer ends. These misaligned primers can be extended by PolIV. Exhibits no 3'-5' exonuclease (proofreading) activity. May be involved in translesional synthesis, in conjunction with the beta clamp from PolIII.</text>
</comment>
<evidence type="ECO:0000256" key="1">
    <source>
        <dbReference type="ARBA" id="ARBA00010945"/>
    </source>
</evidence>
<dbReference type="InterPro" id="IPR036775">
    <property type="entry name" value="DNA_pol_Y-fam_lit_finger_sf"/>
</dbReference>
<gene>
    <name evidence="2" type="primary">dinB</name>
    <name evidence="4" type="ORF">CK556_01825</name>
</gene>
<evidence type="ECO:0000313" key="4">
    <source>
        <dbReference type="EMBL" id="ASZ09093.1"/>
    </source>
</evidence>
<dbReference type="AlphaFoldDB" id="A0A249SNB8"/>
<keyword evidence="2" id="KW-0808">Transferase</keyword>
<keyword evidence="2" id="KW-0239">DNA-directed DNA polymerase</keyword>
<organism evidence="4 5">
    <name type="scientific">Mesoplasma chauliocola</name>
    <dbReference type="NCBI Taxonomy" id="216427"/>
    <lineage>
        <taxon>Bacteria</taxon>
        <taxon>Bacillati</taxon>
        <taxon>Mycoplasmatota</taxon>
        <taxon>Mollicutes</taxon>
        <taxon>Entomoplasmatales</taxon>
        <taxon>Entomoplasmataceae</taxon>
        <taxon>Mesoplasma</taxon>
    </lineage>
</organism>
<dbReference type="InterPro" id="IPR043502">
    <property type="entry name" value="DNA/RNA_pol_sf"/>
</dbReference>
<keyword evidence="2" id="KW-0227">DNA damage</keyword>
<dbReference type="GO" id="GO:0005829">
    <property type="term" value="C:cytosol"/>
    <property type="evidence" value="ECO:0007669"/>
    <property type="project" value="TreeGrafter"/>
</dbReference>
<keyword evidence="2" id="KW-0548">Nucleotidyltransferase</keyword>
<dbReference type="InterPro" id="IPR001126">
    <property type="entry name" value="UmuC"/>
</dbReference>
<dbReference type="GO" id="GO:0042276">
    <property type="term" value="P:error-prone translesion synthesis"/>
    <property type="evidence" value="ECO:0007669"/>
    <property type="project" value="TreeGrafter"/>
</dbReference>
<name>A0A249SNB8_9MOLU</name>
<dbReference type="InterPro" id="IPR017961">
    <property type="entry name" value="DNA_pol_Y-fam_little_finger"/>
</dbReference>
<dbReference type="Gene3D" id="3.30.1490.100">
    <property type="entry name" value="DNA polymerase, Y-family, little finger domain"/>
    <property type="match status" value="1"/>
</dbReference>
<evidence type="ECO:0000259" key="3">
    <source>
        <dbReference type="PROSITE" id="PS50173"/>
    </source>
</evidence>
<feature type="binding site" evidence="2">
    <location>
        <position position="106"/>
    </location>
    <ligand>
        <name>Mg(2+)</name>
        <dbReference type="ChEBI" id="CHEBI:18420"/>
    </ligand>
</feature>
<evidence type="ECO:0000313" key="5">
    <source>
        <dbReference type="Proteomes" id="UP000232229"/>
    </source>
</evidence>
<keyword evidence="2" id="KW-0963">Cytoplasm</keyword>